<dbReference type="GO" id="GO:0008757">
    <property type="term" value="F:S-adenosylmethionine-dependent methyltransferase activity"/>
    <property type="evidence" value="ECO:0007669"/>
    <property type="project" value="InterPro"/>
</dbReference>
<feature type="region of interest" description="Disordered" evidence="1">
    <location>
        <begin position="552"/>
        <end position="571"/>
    </location>
</feature>
<evidence type="ECO:0000256" key="1">
    <source>
        <dbReference type="SAM" id="MobiDB-lite"/>
    </source>
</evidence>
<dbReference type="PANTHER" id="PTHR43036">
    <property type="entry name" value="OSJNBB0011N17.9 PROTEIN"/>
    <property type="match status" value="1"/>
</dbReference>
<evidence type="ECO:0000259" key="3">
    <source>
        <dbReference type="Pfam" id="PF08241"/>
    </source>
</evidence>
<proteinExistence type="predicted"/>
<dbReference type="Pfam" id="PF09768">
    <property type="entry name" value="Peptidase_M76"/>
    <property type="match status" value="1"/>
</dbReference>
<reference evidence="4" key="1">
    <citation type="journal article" date="2021" name="Sci. Rep.">
        <title>Diploid genomic architecture of Nitzschia inconspicua, an elite biomass production diatom.</title>
        <authorList>
            <person name="Oliver A."/>
            <person name="Podell S."/>
            <person name="Pinowska A."/>
            <person name="Traller J.C."/>
            <person name="Smith S.R."/>
            <person name="McClure R."/>
            <person name="Beliaev A."/>
            <person name="Bohutskyi P."/>
            <person name="Hill E.A."/>
            <person name="Rabines A."/>
            <person name="Zheng H."/>
            <person name="Allen L.Z."/>
            <person name="Kuo A."/>
            <person name="Grigoriev I.V."/>
            <person name="Allen A.E."/>
            <person name="Hazlebeck D."/>
            <person name="Allen E.E."/>
        </authorList>
    </citation>
    <scope>NUCLEOTIDE SEQUENCE</scope>
    <source>
        <strain evidence="4">Hildebrandi</strain>
    </source>
</reference>
<feature type="domain" description="Methyltransferase type 11" evidence="3">
    <location>
        <begin position="273"/>
        <end position="337"/>
    </location>
</feature>
<dbReference type="CDD" id="cd02440">
    <property type="entry name" value="AdoMet_MTases"/>
    <property type="match status" value="1"/>
</dbReference>
<dbReference type="AlphaFoldDB" id="A0A9K3KZ41"/>
<keyword evidence="2" id="KW-0732">Signal</keyword>
<feature type="region of interest" description="Disordered" evidence="1">
    <location>
        <begin position="435"/>
        <end position="461"/>
    </location>
</feature>
<keyword evidence="5" id="KW-1185">Reference proteome</keyword>
<dbReference type="InterPro" id="IPR019165">
    <property type="entry name" value="Peptidase_M76_ATP23"/>
</dbReference>
<reference evidence="4" key="2">
    <citation type="submission" date="2021-04" db="EMBL/GenBank/DDBJ databases">
        <authorList>
            <person name="Podell S."/>
        </authorList>
    </citation>
    <scope>NUCLEOTIDE SEQUENCE</scope>
    <source>
        <strain evidence="4">Hildebrandi</strain>
    </source>
</reference>
<comment type="caution">
    <text evidence="4">The sequence shown here is derived from an EMBL/GenBank/DDBJ whole genome shotgun (WGS) entry which is preliminary data.</text>
</comment>
<feature type="region of interest" description="Disordered" evidence="1">
    <location>
        <begin position="208"/>
        <end position="231"/>
    </location>
</feature>
<dbReference type="InterPro" id="IPR013216">
    <property type="entry name" value="Methyltransf_11"/>
</dbReference>
<feature type="region of interest" description="Disordered" evidence="1">
    <location>
        <begin position="705"/>
        <end position="737"/>
    </location>
</feature>
<protein>
    <submittedName>
        <fullName evidence="4">Peptidase M76 family protein</fullName>
    </submittedName>
</protein>
<evidence type="ECO:0000256" key="2">
    <source>
        <dbReference type="SAM" id="SignalP"/>
    </source>
</evidence>
<feature type="compositionally biased region" description="Polar residues" evidence="1">
    <location>
        <begin position="713"/>
        <end position="737"/>
    </location>
</feature>
<feature type="signal peptide" evidence="2">
    <location>
        <begin position="1"/>
        <end position="27"/>
    </location>
</feature>
<organism evidence="4 5">
    <name type="scientific">Nitzschia inconspicua</name>
    <dbReference type="NCBI Taxonomy" id="303405"/>
    <lineage>
        <taxon>Eukaryota</taxon>
        <taxon>Sar</taxon>
        <taxon>Stramenopiles</taxon>
        <taxon>Ochrophyta</taxon>
        <taxon>Bacillariophyta</taxon>
        <taxon>Bacillariophyceae</taxon>
        <taxon>Bacillariophycidae</taxon>
        <taxon>Bacillariales</taxon>
        <taxon>Bacillariaceae</taxon>
        <taxon>Nitzschia</taxon>
    </lineage>
</organism>
<evidence type="ECO:0000313" key="4">
    <source>
        <dbReference type="EMBL" id="KAG7352222.1"/>
    </source>
</evidence>
<dbReference type="EMBL" id="JAGRRH010000017">
    <property type="protein sequence ID" value="KAG7352222.1"/>
    <property type="molecule type" value="Genomic_DNA"/>
</dbReference>
<dbReference type="Proteomes" id="UP000693970">
    <property type="component" value="Unassembled WGS sequence"/>
</dbReference>
<name>A0A9K3KZ41_9STRA</name>
<feature type="chain" id="PRO_5039900797" evidence="2">
    <location>
        <begin position="28"/>
        <end position="737"/>
    </location>
</feature>
<accession>A0A9K3KZ41</accession>
<gene>
    <name evidence="4" type="ORF">IV203_008270</name>
</gene>
<dbReference type="GO" id="GO:0004222">
    <property type="term" value="F:metalloendopeptidase activity"/>
    <property type="evidence" value="ECO:0007669"/>
    <property type="project" value="InterPro"/>
</dbReference>
<dbReference type="Pfam" id="PF08241">
    <property type="entry name" value="Methyltransf_11"/>
    <property type="match status" value="1"/>
</dbReference>
<feature type="compositionally biased region" description="Low complexity" evidence="1">
    <location>
        <begin position="211"/>
        <end position="231"/>
    </location>
</feature>
<dbReference type="OrthoDB" id="2013972at2759"/>
<sequence>MTTTTPHLTTLVVLCSVLLHCKSLVLSTTTTRCCHLKRTTTKLECHHNYCHNNEQQQQHHRESANFGPTTFHAAAAAESTAQKSTRRRDLLVRTPVTIAAVAVSFQNLLFLPPSPTWATTLDPKTGIRLPDPGEIEAAIPQDWTDVDNPFFEENDEDDDTGKSQRLLFARLDDTPDTNFYQDPRFVEHVDENAVQLMTDYISKVAIPSSSNTNANNNNNNHGNNDNNNNNNNHGVAVLDLCSSWVSHIDKDVVAATTTTTMKVNRISGLGMNAKELQANPVLTDFVVQDLNTNPLLQKYSDRSFDVVLCQLSIDYLTRPLEVLKEVSRILKPGGTVHILFSNRLFLSKAVASWTGGDDIDHAYTVACYLHFSGGNFVNIQAKDLSTRKGRDKRIVGDPISRIGTDIYYIFARKDMSSSSCKKCVKVLRDLISGLQENNNGDNDTNKSFSSGNNTDTSSESPPLTLLKAIAGAAAIPNQQKNLQVEEIEDGVRLTIPVETTLPALLRRWTKLPQPYKDEEENDDKGLLQPIFQAMATSANDSLLNEQNANNQRFKESTRPHSSLHPPDKPLTDPLTIELKCRKCASSGPEGGARAFLMGPQPLSVVLCHNRIASNKPEVEEILTHELVHLFDVQTLQLDLQDCENLAYSEVRAAKAAECRDSWKQLQPYCVKQKAISATNNLFPKEGRNCINRVFATAFADNRPFNGDRKGMYATNTNTDHKQSSNNSPTFTNGSSDK</sequence>
<evidence type="ECO:0000313" key="5">
    <source>
        <dbReference type="Proteomes" id="UP000693970"/>
    </source>
</evidence>
<dbReference type="PANTHER" id="PTHR43036:SF2">
    <property type="entry name" value="OS04G0481300 PROTEIN"/>
    <property type="match status" value="1"/>
</dbReference>